<keyword evidence="5" id="KW-0029">Amino-acid transport</keyword>
<keyword evidence="7" id="KW-0472">Membrane</keyword>
<dbReference type="OrthoDB" id="5982228at2759"/>
<proteinExistence type="inferred from homology"/>
<dbReference type="AlphaFoldDB" id="A0A1S3ZAC1"/>
<dbReference type="PANTHER" id="PTHR43243:SF1">
    <property type="entry name" value="CATIONIC AMINO ACID TRANSPORTER 1"/>
    <property type="match status" value="1"/>
</dbReference>
<name>A0A1S3ZAC1_TOBAC</name>
<gene>
    <name evidence="9" type="primary">LOC107784711</name>
</gene>
<dbReference type="Gene3D" id="1.20.1740.10">
    <property type="entry name" value="Amino acid/polyamine transporter I"/>
    <property type="match status" value="1"/>
</dbReference>
<dbReference type="GO" id="GO:0015189">
    <property type="term" value="F:L-lysine transmembrane transporter activity"/>
    <property type="evidence" value="ECO:0000318"/>
    <property type="project" value="GO_Central"/>
</dbReference>
<reference evidence="9" key="2">
    <citation type="submission" date="2025-08" db="UniProtKB">
        <authorList>
            <consortium name="RefSeq"/>
        </authorList>
    </citation>
    <scope>IDENTIFICATION</scope>
</reference>
<dbReference type="PIRSF" id="PIRSF006060">
    <property type="entry name" value="AA_transporter"/>
    <property type="match status" value="1"/>
</dbReference>
<protein>
    <submittedName>
        <fullName evidence="9">Cationic amino acid transporter 1-like</fullName>
    </submittedName>
</protein>
<accession>A0A1S3ZAC1</accession>
<keyword evidence="6" id="KW-1133">Transmembrane helix</keyword>
<evidence type="ECO:0000256" key="5">
    <source>
        <dbReference type="ARBA" id="ARBA00022970"/>
    </source>
</evidence>
<dbReference type="InterPro" id="IPR029485">
    <property type="entry name" value="CAT_C"/>
</dbReference>
<dbReference type="KEGG" id="nta:107784711"/>
<organism evidence="8 9">
    <name type="scientific">Nicotiana tabacum</name>
    <name type="common">Common tobacco</name>
    <dbReference type="NCBI Taxonomy" id="4097"/>
    <lineage>
        <taxon>Eukaryota</taxon>
        <taxon>Viridiplantae</taxon>
        <taxon>Streptophyta</taxon>
        <taxon>Embryophyta</taxon>
        <taxon>Tracheophyta</taxon>
        <taxon>Spermatophyta</taxon>
        <taxon>Magnoliopsida</taxon>
        <taxon>eudicotyledons</taxon>
        <taxon>Gunneridae</taxon>
        <taxon>Pentapetalae</taxon>
        <taxon>asterids</taxon>
        <taxon>lamiids</taxon>
        <taxon>Solanales</taxon>
        <taxon>Solanaceae</taxon>
        <taxon>Nicotianoideae</taxon>
        <taxon>Nicotianeae</taxon>
        <taxon>Nicotiana</taxon>
    </lineage>
</organism>
<dbReference type="GO" id="GO:0006865">
    <property type="term" value="P:amino acid transport"/>
    <property type="evidence" value="ECO:0000318"/>
    <property type="project" value="GO_Central"/>
</dbReference>
<evidence type="ECO:0000256" key="1">
    <source>
        <dbReference type="ARBA" id="ARBA00004141"/>
    </source>
</evidence>
<dbReference type="PaxDb" id="4097-A0A1S3ZAC1"/>
<dbReference type="PANTHER" id="PTHR43243">
    <property type="entry name" value="INNER MEMBRANE TRANSPORTER YGJI-RELATED"/>
    <property type="match status" value="1"/>
</dbReference>
<dbReference type="GO" id="GO:0005313">
    <property type="term" value="F:L-glutamate transmembrane transporter activity"/>
    <property type="evidence" value="ECO:0000318"/>
    <property type="project" value="GO_Central"/>
</dbReference>
<keyword evidence="4" id="KW-0812">Transmembrane</keyword>
<keyword evidence="8" id="KW-1185">Reference proteome</keyword>
<evidence type="ECO:0000256" key="4">
    <source>
        <dbReference type="ARBA" id="ARBA00022692"/>
    </source>
</evidence>
<evidence type="ECO:0000256" key="3">
    <source>
        <dbReference type="ARBA" id="ARBA00022448"/>
    </source>
</evidence>
<evidence type="ECO:0000313" key="8">
    <source>
        <dbReference type="Proteomes" id="UP000790787"/>
    </source>
</evidence>
<evidence type="ECO:0000256" key="2">
    <source>
        <dbReference type="ARBA" id="ARBA00008572"/>
    </source>
</evidence>
<reference evidence="8" key="1">
    <citation type="journal article" date="2014" name="Nat. Commun.">
        <title>The tobacco genome sequence and its comparison with those of tomato and potato.</title>
        <authorList>
            <person name="Sierro N."/>
            <person name="Battey J.N."/>
            <person name="Ouadi S."/>
            <person name="Bakaher N."/>
            <person name="Bovet L."/>
            <person name="Willig A."/>
            <person name="Goepfert S."/>
            <person name="Peitsch M.C."/>
            <person name="Ivanov N.V."/>
        </authorList>
    </citation>
    <scope>NUCLEOTIDE SEQUENCE [LARGE SCALE GENOMIC DNA]</scope>
</reference>
<dbReference type="FunFam" id="1.20.1740.10:FF:000035">
    <property type="entry name" value="Cationic amino acid transporter 5"/>
    <property type="match status" value="1"/>
</dbReference>
<dbReference type="RefSeq" id="XP_016461366.1">
    <property type="nucleotide sequence ID" value="XM_016605880.1"/>
</dbReference>
<dbReference type="GeneID" id="107784711"/>
<evidence type="ECO:0000313" key="9">
    <source>
        <dbReference type="RefSeq" id="XP_016461366.1"/>
    </source>
</evidence>
<keyword evidence="3" id="KW-0813">Transport</keyword>
<dbReference type="GO" id="GO:0005886">
    <property type="term" value="C:plasma membrane"/>
    <property type="evidence" value="ECO:0000318"/>
    <property type="project" value="GO_Central"/>
</dbReference>
<evidence type="ECO:0000256" key="7">
    <source>
        <dbReference type="ARBA" id="ARBA00023136"/>
    </source>
</evidence>
<sequence length="606" mass="65639">MGEGEEGHGLSTSGGIRRRGCTLSKDDFLPEESFKSWGNYVNALSNTPARLYDRVVTRSDEQEEMDAKARSVNQMKRSLNWWDLMWFGLGALVGAGIFVLTGLEARTDAGPAVVLAYVISGVSAMLAVFCYTEFAVEIPVAGGSFAYLRVELGDFVAFIAAGNILLEYVIGSAAMARSWTSYFATLCGRQPDDFRIVVNSLAEGYNRLDPIAIGVCIIISIIACNSTKASSRINYIASVVHVLILLFIIVAGLIHADTQNFTPFMPFGPRGVFKASAVLFFAYTGFDAVSTMAEETKNPARDIPIGLVGSVLLTTVLYCALAAVLCLMQSYKNIDVNAPFSVAFEAVGLGWGKYVVAAGALKGMTSVLLVNCVGQARYLTHISRTHMMPPWFSYVNAKSGTPVNATIFMMTSSALLALFTSLDILSNLLSISTLFIFILVALALLVRRYYVSNVTTKENRNKLLVLLALIVASSIGTATIWGVTDDWKGYCVTLPIWFLATAGISILVPKARSPKVWGVPLVPWVPSVSIAINFFLLASMDKDSFIRFAVWTVLLLVYYVLLGLHASYDTAKELEKNAEWGKVEGGNASSLTNAGDTKSEPVPSSK</sequence>
<dbReference type="Pfam" id="PF13520">
    <property type="entry name" value="AA_permease_2"/>
    <property type="match status" value="1"/>
</dbReference>
<evidence type="ECO:0000256" key="6">
    <source>
        <dbReference type="ARBA" id="ARBA00022989"/>
    </source>
</evidence>
<dbReference type="OMA" id="ECLIGSA"/>
<comment type="subcellular location">
    <subcellularLocation>
        <location evidence="1">Membrane</location>
        <topology evidence="1">Multi-pass membrane protein</topology>
    </subcellularLocation>
</comment>
<dbReference type="InterPro" id="IPR002293">
    <property type="entry name" value="AA/rel_permease1"/>
</dbReference>
<dbReference type="SMR" id="A0A1S3ZAC1"/>
<dbReference type="Pfam" id="PF13906">
    <property type="entry name" value="AA_permease_C"/>
    <property type="match status" value="1"/>
</dbReference>
<dbReference type="Proteomes" id="UP000790787">
    <property type="component" value="Chromosome 3"/>
</dbReference>
<comment type="similarity">
    <text evidence="2">Belongs to the amino acid-polyamine-organocation (APC) superfamily. Cationic amino acid transporter (CAT) (TC 2.A.3.3) family.</text>
</comment>